<dbReference type="Proteomes" id="UP000008207">
    <property type="component" value="Chromosome"/>
</dbReference>
<dbReference type="EMBL" id="CP001349">
    <property type="protein sequence ID" value="ACL58764.1"/>
    <property type="molecule type" value="Genomic_DNA"/>
</dbReference>
<dbReference type="eggNOG" id="ENOG502Z7JG">
    <property type="taxonomic scope" value="Bacteria"/>
</dbReference>
<dbReference type="AlphaFoldDB" id="B8ISC4"/>
<dbReference type="Pfam" id="PF03864">
    <property type="entry name" value="Phage_cap_E"/>
    <property type="match status" value="1"/>
</dbReference>
<reference evidence="1 2" key="1">
    <citation type="submission" date="2009-01" db="EMBL/GenBank/DDBJ databases">
        <title>Complete sequence of chromosome of Methylobacterium nodulans ORS 2060.</title>
        <authorList>
            <consortium name="US DOE Joint Genome Institute"/>
            <person name="Lucas S."/>
            <person name="Copeland A."/>
            <person name="Lapidus A."/>
            <person name="Glavina del Rio T."/>
            <person name="Dalin E."/>
            <person name="Tice H."/>
            <person name="Bruce D."/>
            <person name="Goodwin L."/>
            <person name="Pitluck S."/>
            <person name="Sims D."/>
            <person name="Brettin T."/>
            <person name="Detter J.C."/>
            <person name="Han C."/>
            <person name="Larimer F."/>
            <person name="Land M."/>
            <person name="Hauser L."/>
            <person name="Kyrpides N."/>
            <person name="Ivanova N."/>
            <person name="Marx C.J."/>
            <person name="Richardson P."/>
        </authorList>
    </citation>
    <scope>NUCLEOTIDE SEQUENCE [LARGE SCALE GENOMIC DNA]</scope>
    <source>
        <strain evidence="2">LMG 21967 / CNCM I-2342 / ORS 2060</strain>
    </source>
</reference>
<dbReference type="HOGENOM" id="CLU_067025_0_0_5"/>
<sequence length="346" mass="38154">MPEILDIFNQDAFSAVSLTDSVNMVQNTYGRLNELHLFGNEPVMTTSVAINISHGVLNLLPTRPRGGPASLGAPERQKLEAFVIPHIPHDDSVLAVDVQNMLARAPSQGLESVLGMVNRKLITMRRKHAITLENLRVGAIKGVISDYDGTPLINLFDKFGITPKVVDFTFGTASTDVGSKCREVSGYIEDNLMGDTMTGVMALCSPSFFDRLVTHASVKEAYKYFVSTQNPLRNDLRKGFTFQNITFEEYRGSATKLNEDGTTTVQRFIPDGDARFFPLGTTETFANYWAPPDFVDEVNTAPGLLEVFVAPLERMKFGKGIDIHTESNPLPLCKRPSVLVRGFSSN</sequence>
<name>B8ISC4_METNO</name>
<dbReference type="RefSeq" id="WP_015930418.1">
    <property type="nucleotide sequence ID" value="NC_011894.1"/>
</dbReference>
<proteinExistence type="predicted"/>
<evidence type="ECO:0000313" key="2">
    <source>
        <dbReference type="Proteomes" id="UP000008207"/>
    </source>
</evidence>
<dbReference type="InterPro" id="IPR005564">
    <property type="entry name" value="Major_capsid_GpE"/>
</dbReference>
<dbReference type="OrthoDB" id="6388191at2"/>
<dbReference type="KEGG" id="mno:Mnod_3864"/>
<protein>
    <submittedName>
        <fullName evidence="1">Putative phage related protein</fullName>
    </submittedName>
</protein>
<accession>B8ISC4</accession>
<gene>
    <name evidence="1" type="ordered locus">Mnod_3864</name>
</gene>
<organism evidence="1 2">
    <name type="scientific">Methylobacterium nodulans (strain LMG 21967 / CNCM I-2342 / ORS 2060)</name>
    <dbReference type="NCBI Taxonomy" id="460265"/>
    <lineage>
        <taxon>Bacteria</taxon>
        <taxon>Pseudomonadati</taxon>
        <taxon>Pseudomonadota</taxon>
        <taxon>Alphaproteobacteria</taxon>
        <taxon>Hyphomicrobiales</taxon>
        <taxon>Methylobacteriaceae</taxon>
        <taxon>Methylobacterium</taxon>
    </lineage>
</organism>
<keyword evidence="2" id="KW-1185">Reference proteome</keyword>
<dbReference type="STRING" id="460265.Mnod_3864"/>
<evidence type="ECO:0000313" key="1">
    <source>
        <dbReference type="EMBL" id="ACL58764.1"/>
    </source>
</evidence>